<feature type="region of interest" description="Disordered" evidence="1">
    <location>
        <begin position="47"/>
        <end position="68"/>
    </location>
</feature>
<protein>
    <recommendedName>
        <fullName evidence="5">ShlB/FhaC/HecB family hemolysin secretion/activation protein</fullName>
    </recommendedName>
</protein>
<dbReference type="AlphaFoldDB" id="A0A3S7S901"/>
<dbReference type="KEGG" id="epe:CI789_19515"/>
<gene>
    <name evidence="3" type="ORF">EpCFBP13511_06265</name>
</gene>
<feature type="chain" id="PRO_5030083836" description="ShlB/FhaC/HecB family hemolysin secretion/activation protein" evidence="2">
    <location>
        <begin position="23"/>
        <end position="68"/>
    </location>
</feature>
<evidence type="ECO:0000313" key="3">
    <source>
        <dbReference type="EMBL" id="TKJ92409.1"/>
    </source>
</evidence>
<dbReference type="RefSeq" id="WP_062743910.1">
    <property type="nucleotide sequence ID" value="NZ_CP022725.1"/>
</dbReference>
<dbReference type="GeneID" id="67474699"/>
<accession>A0A3S7S901</accession>
<dbReference type="Proteomes" id="UP000306393">
    <property type="component" value="Unassembled WGS sequence"/>
</dbReference>
<dbReference type="EMBL" id="QGAC01000005">
    <property type="protein sequence ID" value="TKJ92409.1"/>
    <property type="molecule type" value="Genomic_DNA"/>
</dbReference>
<evidence type="ECO:0000256" key="2">
    <source>
        <dbReference type="SAM" id="SignalP"/>
    </source>
</evidence>
<feature type="signal peptide" evidence="2">
    <location>
        <begin position="1"/>
        <end position="22"/>
    </location>
</feature>
<evidence type="ECO:0008006" key="5">
    <source>
        <dbReference type="Google" id="ProtNLM"/>
    </source>
</evidence>
<dbReference type="OrthoDB" id="6556375at2"/>
<evidence type="ECO:0000256" key="1">
    <source>
        <dbReference type="SAM" id="MobiDB-lite"/>
    </source>
</evidence>
<keyword evidence="2" id="KW-0732">Signal</keyword>
<comment type="caution">
    <text evidence="3">The sequence shown here is derived from an EMBL/GenBank/DDBJ whole genome shotgun (WGS) entry which is preliminary data.</text>
</comment>
<sequence length="68" mass="7481">MSQFARMTALLAVMFLPCISQAAASPQSDRDQGSPFGYERQLKKVMRPVNDLLPQGSQDDLSSGENHL</sequence>
<organism evidence="3 4">
    <name type="scientific">Erwinia persicina</name>
    <dbReference type="NCBI Taxonomy" id="55211"/>
    <lineage>
        <taxon>Bacteria</taxon>
        <taxon>Pseudomonadati</taxon>
        <taxon>Pseudomonadota</taxon>
        <taxon>Gammaproteobacteria</taxon>
        <taxon>Enterobacterales</taxon>
        <taxon>Erwiniaceae</taxon>
        <taxon>Erwinia</taxon>
    </lineage>
</organism>
<reference evidence="3 4" key="1">
    <citation type="journal article" date="2019" name="Sci. Rep.">
        <title>Differences in resource use lead to coexistence of seed-transmitted microbial populations.</title>
        <authorList>
            <person name="Torres-Cortes G."/>
            <person name="Garcia B.J."/>
            <person name="Compant S."/>
            <person name="Rezki S."/>
            <person name="Jones P."/>
            <person name="Preveaux A."/>
            <person name="Briand M."/>
            <person name="Roulet A."/>
            <person name="Bouchez O."/>
            <person name="Jacobson D."/>
            <person name="Barret M."/>
        </authorList>
    </citation>
    <scope>NUCLEOTIDE SEQUENCE [LARGE SCALE GENOMIC DNA]</scope>
    <source>
        <strain evidence="3 4">CFBP13511</strain>
    </source>
</reference>
<name>A0A3S7S901_9GAMM</name>
<feature type="compositionally biased region" description="Polar residues" evidence="1">
    <location>
        <begin position="55"/>
        <end position="68"/>
    </location>
</feature>
<proteinExistence type="predicted"/>
<evidence type="ECO:0000313" key="4">
    <source>
        <dbReference type="Proteomes" id="UP000306393"/>
    </source>
</evidence>
<dbReference type="STRING" id="1219360.GCA_001571305_01451"/>